<name>A0A1T0AWW4_9PAST</name>
<dbReference type="InterPro" id="IPR036286">
    <property type="entry name" value="LexA/Signal_pep-like_sf"/>
</dbReference>
<dbReference type="InterPro" id="IPR015927">
    <property type="entry name" value="Peptidase_S24_S26A/B/C"/>
</dbReference>
<keyword evidence="3" id="KW-1185">Reference proteome</keyword>
<comment type="caution">
    <text evidence="2">The sequence shown here is derived from an EMBL/GenBank/DDBJ whole genome shotgun (WGS) entry which is preliminary data.</text>
</comment>
<accession>A0A1T0AWW4</accession>
<dbReference type="Pfam" id="PF00717">
    <property type="entry name" value="Peptidase_S24"/>
    <property type="match status" value="1"/>
</dbReference>
<gene>
    <name evidence="2" type="ORF">B0188_09185</name>
</gene>
<dbReference type="OrthoDB" id="9787787at2"/>
<dbReference type="AlphaFoldDB" id="A0A1T0AWW4"/>
<evidence type="ECO:0000313" key="3">
    <source>
        <dbReference type="Proteomes" id="UP000190023"/>
    </source>
</evidence>
<feature type="domain" description="Peptidase S24/S26A/S26B/S26C" evidence="1">
    <location>
        <begin position="29"/>
        <end position="133"/>
    </location>
</feature>
<dbReference type="STRING" id="123822.B0188_09185"/>
<dbReference type="Proteomes" id="UP000190023">
    <property type="component" value="Unassembled WGS sequence"/>
</dbReference>
<sequence length="150" mass="17453">MSYAKTTFLESNQALSYVPIPFFDDQQQTTTSRFSKKLDLNLYCIKRPQNTCFIRVTNSNMLAWGIEMHDMLVVEKHDALSIGDIVVLEQREEFQLYEFISYQNNEFVFLSLDSSLNNIRTDNWLDLPIIGTVTSTIHQIKPRNTMKFAA</sequence>
<proteinExistence type="predicted"/>
<dbReference type="Gene3D" id="2.10.109.10">
    <property type="entry name" value="Umud Fragment, subunit A"/>
    <property type="match status" value="1"/>
</dbReference>
<dbReference type="EMBL" id="MUYB01000040">
    <property type="protein sequence ID" value="OOS02126.1"/>
    <property type="molecule type" value="Genomic_DNA"/>
</dbReference>
<evidence type="ECO:0000313" key="2">
    <source>
        <dbReference type="EMBL" id="OOS02126.1"/>
    </source>
</evidence>
<reference evidence="2 3" key="1">
    <citation type="submission" date="2017-02" db="EMBL/GenBank/DDBJ databases">
        <title>Draft genome sequence of Haemophilus felis CCUG 31170 type strain.</title>
        <authorList>
            <person name="Engstrom-Jakobsson H."/>
            <person name="Salva-Serra F."/>
            <person name="Thorell K."/>
            <person name="Gonzales-Siles L."/>
            <person name="Karlsson R."/>
            <person name="Boulund F."/>
            <person name="Engstrand L."/>
            <person name="Kristiansson E."/>
            <person name="Moore E."/>
        </authorList>
    </citation>
    <scope>NUCLEOTIDE SEQUENCE [LARGE SCALE GENOMIC DNA]</scope>
    <source>
        <strain evidence="2 3">CCUG 31170</strain>
    </source>
</reference>
<evidence type="ECO:0000259" key="1">
    <source>
        <dbReference type="Pfam" id="PF00717"/>
    </source>
</evidence>
<protein>
    <submittedName>
        <fullName evidence="2">Type VI secretion protein ImpA</fullName>
    </submittedName>
</protein>
<dbReference type="SUPFAM" id="SSF51306">
    <property type="entry name" value="LexA/Signal peptidase"/>
    <property type="match status" value="1"/>
</dbReference>
<organism evidence="2 3">
    <name type="scientific">[Haemophilus] felis</name>
    <dbReference type="NCBI Taxonomy" id="123822"/>
    <lineage>
        <taxon>Bacteria</taxon>
        <taxon>Pseudomonadati</taxon>
        <taxon>Pseudomonadota</taxon>
        <taxon>Gammaproteobacteria</taxon>
        <taxon>Pasteurellales</taxon>
        <taxon>Pasteurellaceae</taxon>
    </lineage>
</organism>